<name>A0A6N2K5I2_SALVM</name>
<dbReference type="EMBL" id="CAADRP010000002">
    <property type="protein sequence ID" value="VFU21182.1"/>
    <property type="molecule type" value="Genomic_DNA"/>
</dbReference>
<protein>
    <submittedName>
        <fullName evidence="1">Uncharacterized protein</fullName>
    </submittedName>
</protein>
<proteinExistence type="predicted"/>
<reference evidence="1" key="1">
    <citation type="submission" date="2019-03" db="EMBL/GenBank/DDBJ databases">
        <authorList>
            <person name="Mank J."/>
            <person name="Almeida P."/>
        </authorList>
    </citation>
    <scope>NUCLEOTIDE SEQUENCE</scope>
    <source>
        <strain evidence="1">78183</strain>
    </source>
</reference>
<gene>
    <name evidence="1" type="ORF">SVIM_LOCUS11447</name>
</gene>
<evidence type="ECO:0000313" key="1">
    <source>
        <dbReference type="EMBL" id="VFU21182.1"/>
    </source>
</evidence>
<accession>A0A6N2K5I2</accession>
<sequence>MIRGASFIWNKMSLDAKDFTQAFESHRQGVSLNMGKFSAIFNLPPTITRWLSYDDDDAWTSD</sequence>
<dbReference type="AlphaFoldDB" id="A0A6N2K5I2"/>
<organism evidence="1">
    <name type="scientific">Salix viminalis</name>
    <name type="common">Common osier</name>
    <name type="synonym">Basket willow</name>
    <dbReference type="NCBI Taxonomy" id="40686"/>
    <lineage>
        <taxon>Eukaryota</taxon>
        <taxon>Viridiplantae</taxon>
        <taxon>Streptophyta</taxon>
        <taxon>Embryophyta</taxon>
        <taxon>Tracheophyta</taxon>
        <taxon>Spermatophyta</taxon>
        <taxon>Magnoliopsida</taxon>
        <taxon>eudicotyledons</taxon>
        <taxon>Gunneridae</taxon>
        <taxon>Pentapetalae</taxon>
        <taxon>rosids</taxon>
        <taxon>fabids</taxon>
        <taxon>Malpighiales</taxon>
        <taxon>Salicaceae</taxon>
        <taxon>Saliceae</taxon>
        <taxon>Salix</taxon>
    </lineage>
</organism>